<dbReference type="InterPro" id="IPR007278">
    <property type="entry name" value="DUF397"/>
</dbReference>
<reference evidence="2" key="1">
    <citation type="submission" date="2013-09" db="EMBL/GenBank/DDBJ databases">
        <title>Complete nucleotide sequence of Streptomyces linear plasmid pFRL6.</title>
        <authorList>
            <person name="Chen Z."/>
            <person name="Fang P."/>
            <person name="Qin Z."/>
        </authorList>
    </citation>
    <scope>NUCLEOTIDE SEQUENCE</scope>
    <source>
        <plasmid evidence="2">pFRL6</plasmid>
    </source>
</reference>
<geneLocation type="plasmid" evidence="2">
    <name>pFRL6</name>
</geneLocation>
<name>V9Z777_9ACTN</name>
<keyword evidence="2" id="KW-0614">Plasmid</keyword>
<gene>
    <name evidence="2" type="ORF">pFRL6_295</name>
</gene>
<accession>V9Z777</accession>
<dbReference type="EMBL" id="KF602051">
    <property type="protein sequence ID" value="AHE40382.1"/>
    <property type="molecule type" value="Genomic_DNA"/>
</dbReference>
<feature type="domain" description="DUF397" evidence="1">
    <location>
        <begin position="6"/>
        <end position="37"/>
    </location>
</feature>
<dbReference type="Pfam" id="PF04149">
    <property type="entry name" value="DUF397"/>
    <property type="match status" value="1"/>
</dbReference>
<protein>
    <recommendedName>
        <fullName evidence="1">DUF397 domain-containing protein</fullName>
    </recommendedName>
</protein>
<sequence length="42" mass="4460">MQITDDGLVAARDSKVPERGAFVFSAAPWGAFVHDVKSGRLG</sequence>
<organism evidence="2">
    <name type="scientific">Streptomyces sp. F12</name>
    <dbReference type="NCBI Taxonomy" id="1436084"/>
    <lineage>
        <taxon>Bacteria</taxon>
        <taxon>Bacillati</taxon>
        <taxon>Actinomycetota</taxon>
        <taxon>Actinomycetes</taxon>
        <taxon>Kitasatosporales</taxon>
        <taxon>Streptomycetaceae</taxon>
        <taxon>Streptomyces</taxon>
    </lineage>
</organism>
<evidence type="ECO:0000259" key="1">
    <source>
        <dbReference type="Pfam" id="PF04149"/>
    </source>
</evidence>
<evidence type="ECO:0000313" key="2">
    <source>
        <dbReference type="EMBL" id="AHE40382.1"/>
    </source>
</evidence>
<proteinExistence type="predicted"/>
<dbReference type="AlphaFoldDB" id="V9Z777"/>